<dbReference type="Pfam" id="PF21365">
    <property type="entry name" value="Glyco_hydro_31_3rd"/>
    <property type="match status" value="1"/>
</dbReference>
<evidence type="ECO:0000313" key="7">
    <source>
        <dbReference type="Proteomes" id="UP000503278"/>
    </source>
</evidence>
<dbReference type="InterPro" id="IPR051816">
    <property type="entry name" value="Glycosyl_Hydrolase_31"/>
</dbReference>
<dbReference type="InterPro" id="IPR013780">
    <property type="entry name" value="Glyco_hydro_b"/>
</dbReference>
<evidence type="ECO:0000259" key="4">
    <source>
        <dbReference type="Pfam" id="PF17137"/>
    </source>
</evidence>
<dbReference type="InterPro" id="IPR000322">
    <property type="entry name" value="Glyco_hydro_31_TIM"/>
</dbReference>
<dbReference type="InterPro" id="IPR033403">
    <property type="entry name" value="DUF5110"/>
</dbReference>
<organism evidence="6 7">
    <name type="scientific">Mucilaginibacter robiniae</name>
    <dbReference type="NCBI Taxonomy" id="2728022"/>
    <lineage>
        <taxon>Bacteria</taxon>
        <taxon>Pseudomonadati</taxon>
        <taxon>Bacteroidota</taxon>
        <taxon>Sphingobacteriia</taxon>
        <taxon>Sphingobacteriales</taxon>
        <taxon>Sphingobacteriaceae</taxon>
        <taxon>Mucilaginibacter</taxon>
    </lineage>
</organism>
<dbReference type="AlphaFoldDB" id="A0A7L5E637"/>
<evidence type="ECO:0000256" key="2">
    <source>
        <dbReference type="RuleBase" id="RU361185"/>
    </source>
</evidence>
<dbReference type="KEGG" id="mrob:HH214_15775"/>
<dbReference type="PANTHER" id="PTHR43863">
    <property type="entry name" value="HYDROLASE, PUTATIVE (AFU_ORTHOLOGUE AFUA_1G03140)-RELATED"/>
    <property type="match status" value="1"/>
</dbReference>
<dbReference type="SUPFAM" id="SSF51445">
    <property type="entry name" value="(Trans)glycosidases"/>
    <property type="match status" value="1"/>
</dbReference>
<evidence type="ECO:0000256" key="1">
    <source>
        <dbReference type="ARBA" id="ARBA00007806"/>
    </source>
</evidence>
<dbReference type="InterPro" id="IPR048395">
    <property type="entry name" value="Glyco_hydro_31_C"/>
</dbReference>
<dbReference type="CDD" id="cd06595">
    <property type="entry name" value="GH31_u1"/>
    <property type="match status" value="1"/>
</dbReference>
<reference evidence="6 7" key="1">
    <citation type="submission" date="2020-04" db="EMBL/GenBank/DDBJ databases">
        <title>Genome sequencing of novel species.</title>
        <authorList>
            <person name="Heo J."/>
            <person name="Kim S.-J."/>
            <person name="Kim J.-S."/>
            <person name="Hong S.-B."/>
            <person name="Kwon S.-W."/>
        </authorList>
    </citation>
    <scope>NUCLEOTIDE SEQUENCE [LARGE SCALE GENOMIC DNA]</scope>
    <source>
        <strain evidence="6 7">F39-2</strain>
    </source>
</reference>
<keyword evidence="2" id="KW-0378">Hydrolase</keyword>
<dbReference type="Pfam" id="PF01055">
    <property type="entry name" value="Glyco_hydro_31_2nd"/>
    <property type="match status" value="1"/>
</dbReference>
<keyword evidence="7" id="KW-1185">Reference proteome</keyword>
<gene>
    <name evidence="6" type="ORF">HH214_15775</name>
</gene>
<dbReference type="InterPro" id="IPR017853">
    <property type="entry name" value="GH"/>
</dbReference>
<protein>
    <submittedName>
        <fullName evidence="6">DUF5110 domain-containing protein</fullName>
    </submittedName>
</protein>
<dbReference type="SUPFAM" id="SSF51011">
    <property type="entry name" value="Glycosyl hydrolase domain"/>
    <property type="match status" value="1"/>
</dbReference>
<feature type="domain" description="Glycosyl hydrolase family 31 C-terminal" evidence="5">
    <location>
        <begin position="554"/>
        <end position="643"/>
    </location>
</feature>
<name>A0A7L5E637_9SPHI</name>
<sequence length="880" mass="101730">MFHTAITQKLLSKAAFVLFLFIQLSITVLAQIGVQPKANPKAVIQEGHVRFTILTPRLIRMEWTNSGTFIDNSTFIVVNRNLPVPHFTSTTRNGLLIIKTDELELQYKQGSGKFTDQNLSVKALDARHSFTWTPGLKQKGNLKGTYRTLDNYDGDEQIYSKKKIELEDGLLSTDGWSLIDDSKSLLFDHSDWPWVEQRPASDYQDFYFLGYGRQYKKALFDYMQIAGKVPLPPRYAFGYWWSRYWSYSDNEVRGVVGNFEQHKLPLDVFVVDMDWHYTDSLRAKDDVFGQPKGWTGWTWNKRLFPDPDQFLHWMKEKELKVTLNLHPASGIAHFEEPYQRAAKYLNFDTTSKANIPFAGSDKKFMQALFNTVLHPMQKKGISFWWLDWQQWPYDKQIKNLNNTWWLNYAFFTDMERNSSARPMLYHRWGGLGNHRYQIGFSGDAVISWKSLAFQPYFTSSASNVLYGYWSHDIGGHQFGPGSDRTLNPELYVRWMQFGALSPIFRTHSSKNAALNKEAWNFQGEYYDALSSAIHLRYQLAPYVYTMARKTYDTGISLCRPLYYDYPETKDAYENPSEYMFGDDLLIAPIVSPMENGIAKKKVWLPAGNDWFEWHTGTLLKGGQYADRAFGLEEYPIFVKAGTVMPTYPSVKNLSHDPEQCIIDIFPGADGSTEIYEDGGDSKDYANAYAFTKVTSKHLPGRVHKVVIMPRKGKYTNMPLSRTYTVRLYGAEMPEYITVNGTKLNYASEPNEKAWNYNGKELSVNIPLAKANCAQMQEVAVYYSKTYSVNVNTGLVRKFRQLTKGITALKFKDADIILPEVVGKCEETNLRLQYYPSQFYKTLNYFNQNYTDIPNAVEKATNENNANWFRDYFKTNMAEKQ</sequence>
<evidence type="ECO:0000259" key="3">
    <source>
        <dbReference type="Pfam" id="PF01055"/>
    </source>
</evidence>
<feature type="domain" description="Glycoside hydrolase family 31 TIM barrel" evidence="3">
    <location>
        <begin position="230"/>
        <end position="546"/>
    </location>
</feature>
<dbReference type="PANTHER" id="PTHR43863:SF2">
    <property type="entry name" value="MALTASE-GLUCOAMYLASE"/>
    <property type="match status" value="1"/>
</dbReference>
<dbReference type="GO" id="GO:0005975">
    <property type="term" value="P:carbohydrate metabolic process"/>
    <property type="evidence" value="ECO:0007669"/>
    <property type="project" value="InterPro"/>
</dbReference>
<evidence type="ECO:0000259" key="5">
    <source>
        <dbReference type="Pfam" id="PF21365"/>
    </source>
</evidence>
<evidence type="ECO:0000313" key="6">
    <source>
        <dbReference type="EMBL" id="QJD97224.1"/>
    </source>
</evidence>
<accession>A0A7L5E637</accession>
<dbReference type="RefSeq" id="WP_169609212.1">
    <property type="nucleotide sequence ID" value="NZ_CP051682.1"/>
</dbReference>
<dbReference type="Gene3D" id="2.60.40.1180">
    <property type="entry name" value="Golgi alpha-mannosidase II"/>
    <property type="match status" value="2"/>
</dbReference>
<dbReference type="Proteomes" id="UP000503278">
    <property type="component" value="Chromosome"/>
</dbReference>
<keyword evidence="2" id="KW-0326">Glycosidase</keyword>
<feature type="domain" description="DUF5110" evidence="4">
    <location>
        <begin position="661"/>
        <end position="729"/>
    </location>
</feature>
<dbReference type="Gene3D" id="3.20.20.80">
    <property type="entry name" value="Glycosidases"/>
    <property type="match status" value="1"/>
</dbReference>
<dbReference type="EMBL" id="CP051682">
    <property type="protein sequence ID" value="QJD97224.1"/>
    <property type="molecule type" value="Genomic_DNA"/>
</dbReference>
<dbReference type="Pfam" id="PF17137">
    <property type="entry name" value="DUF5110"/>
    <property type="match status" value="1"/>
</dbReference>
<dbReference type="GO" id="GO:0004553">
    <property type="term" value="F:hydrolase activity, hydrolyzing O-glycosyl compounds"/>
    <property type="evidence" value="ECO:0007669"/>
    <property type="project" value="InterPro"/>
</dbReference>
<proteinExistence type="inferred from homology"/>
<comment type="similarity">
    <text evidence="1 2">Belongs to the glycosyl hydrolase 31 family.</text>
</comment>